<dbReference type="AlphaFoldDB" id="A0A132BW59"/>
<dbReference type="OrthoDB" id="7667141at2"/>
<evidence type="ECO:0008006" key="6">
    <source>
        <dbReference type="Google" id="ProtNLM"/>
    </source>
</evidence>
<keyword evidence="1" id="KW-0175">Coiled coil</keyword>
<dbReference type="RefSeq" id="WP_068245514.1">
    <property type="nucleotide sequence ID" value="NZ_LPUY01000079.1"/>
</dbReference>
<keyword evidence="3" id="KW-0812">Transmembrane</keyword>
<evidence type="ECO:0000256" key="2">
    <source>
        <dbReference type="SAM" id="MobiDB-lite"/>
    </source>
</evidence>
<keyword evidence="3" id="KW-1133">Transmembrane helix</keyword>
<organism evidence="4 5">
    <name type="scientific">Tritonibacter horizontis</name>
    <dbReference type="NCBI Taxonomy" id="1768241"/>
    <lineage>
        <taxon>Bacteria</taxon>
        <taxon>Pseudomonadati</taxon>
        <taxon>Pseudomonadota</taxon>
        <taxon>Alphaproteobacteria</taxon>
        <taxon>Rhodobacterales</taxon>
        <taxon>Paracoccaceae</taxon>
        <taxon>Tritonibacter</taxon>
    </lineage>
</organism>
<accession>A0A132BW59</accession>
<dbReference type="EMBL" id="LPUY01000079">
    <property type="protein sequence ID" value="KUP92047.1"/>
    <property type="molecule type" value="Genomic_DNA"/>
</dbReference>
<evidence type="ECO:0000313" key="4">
    <source>
        <dbReference type="EMBL" id="KUP92047.1"/>
    </source>
</evidence>
<evidence type="ECO:0000313" key="5">
    <source>
        <dbReference type="Proteomes" id="UP000068382"/>
    </source>
</evidence>
<comment type="caution">
    <text evidence="4">The sequence shown here is derived from an EMBL/GenBank/DDBJ whole genome shotgun (WGS) entry which is preliminary data.</text>
</comment>
<name>A0A132BW59_9RHOB</name>
<sequence>MTDTSDTKSTSRWPRWLKLVFALSLGANLVVVGVLAGAMLRDDPQAGKRRHKAPPPPAAADAIGGVMYRSFDPAEREKLRRLAEGNYENIVERRVAELNELLEVIRQDRLDVAELRRRITEQSEEIDLFHNTMQEAWIGQLQQMSAPERAAFAVKVDRHISRFRKPSPHDRLRDSSKDGAAKRN</sequence>
<protein>
    <recommendedName>
        <fullName evidence="6">Periplasmic heavy metal sensor</fullName>
    </recommendedName>
</protein>
<evidence type="ECO:0000256" key="3">
    <source>
        <dbReference type="SAM" id="Phobius"/>
    </source>
</evidence>
<keyword evidence="3" id="KW-0472">Membrane</keyword>
<feature type="coiled-coil region" evidence="1">
    <location>
        <begin position="98"/>
        <end position="125"/>
    </location>
</feature>
<dbReference type="Proteomes" id="UP000068382">
    <property type="component" value="Unassembled WGS sequence"/>
</dbReference>
<feature type="transmembrane region" description="Helical" evidence="3">
    <location>
        <begin position="20"/>
        <end position="40"/>
    </location>
</feature>
<evidence type="ECO:0000256" key="1">
    <source>
        <dbReference type="SAM" id="Coils"/>
    </source>
</evidence>
<gene>
    <name evidence="4" type="ORF">TRIHO_30640</name>
</gene>
<feature type="compositionally biased region" description="Basic and acidic residues" evidence="2">
    <location>
        <begin position="167"/>
        <end position="184"/>
    </location>
</feature>
<proteinExistence type="predicted"/>
<keyword evidence="5" id="KW-1185">Reference proteome</keyword>
<feature type="region of interest" description="Disordered" evidence="2">
    <location>
        <begin position="164"/>
        <end position="184"/>
    </location>
</feature>
<reference evidence="4 5" key="1">
    <citation type="submission" date="2015-12" db="EMBL/GenBank/DDBJ databases">
        <title>Genome sequence of the marine Rhodobacteraceae strain O3.65, Candidatus Tritonibacter horizontis.</title>
        <authorList>
            <person name="Poehlein A."/>
            <person name="Giebel H.A."/>
            <person name="Voget S."/>
            <person name="Brinkhoff T."/>
        </authorList>
    </citation>
    <scope>NUCLEOTIDE SEQUENCE [LARGE SCALE GENOMIC DNA]</scope>
    <source>
        <strain evidence="4 5">O3.65</strain>
    </source>
</reference>